<organism evidence="7 8">
    <name type="scientific">Jeotgalibacillus haloalkalitolerans</name>
    <dbReference type="NCBI Taxonomy" id="3104292"/>
    <lineage>
        <taxon>Bacteria</taxon>
        <taxon>Bacillati</taxon>
        <taxon>Bacillota</taxon>
        <taxon>Bacilli</taxon>
        <taxon>Bacillales</taxon>
        <taxon>Caryophanaceae</taxon>
        <taxon>Jeotgalibacillus</taxon>
    </lineage>
</organism>
<keyword evidence="2" id="KW-1003">Cell membrane</keyword>
<comment type="caution">
    <text evidence="7">The sequence shown here is derived from an EMBL/GenBank/DDBJ whole genome shotgun (WGS) entry which is preliminary data.</text>
</comment>
<keyword evidence="3 6" id="KW-0812">Transmembrane</keyword>
<dbReference type="EMBL" id="JAXQNN010000006">
    <property type="protein sequence ID" value="MDZ5713368.1"/>
    <property type="molecule type" value="Genomic_DNA"/>
</dbReference>
<dbReference type="PANTHER" id="PTHR30509">
    <property type="entry name" value="P-HYDROXYBENZOIC ACID EFFLUX PUMP SUBUNIT-RELATED"/>
    <property type="match status" value="1"/>
</dbReference>
<dbReference type="PANTHER" id="PTHR30509:SF27">
    <property type="entry name" value="UPF0421 PROTEIN YGAE"/>
    <property type="match status" value="1"/>
</dbReference>
<comment type="subcellular location">
    <subcellularLocation>
        <location evidence="1">Cell membrane</location>
        <topology evidence="1">Multi-pass membrane protein</topology>
    </subcellularLocation>
</comment>
<evidence type="ECO:0000256" key="6">
    <source>
        <dbReference type="SAM" id="Phobius"/>
    </source>
</evidence>
<feature type="transmembrane region" description="Helical" evidence="6">
    <location>
        <begin position="133"/>
        <end position="154"/>
    </location>
</feature>
<evidence type="ECO:0000256" key="3">
    <source>
        <dbReference type="ARBA" id="ARBA00022692"/>
    </source>
</evidence>
<reference evidence="7 8" key="1">
    <citation type="submission" date="2023-12" db="EMBL/GenBank/DDBJ databases">
        <title>Jeotgalibacillus haloalkaliphilus sp. nov., a novel salt-tolerant bacteria, isolated from the estuary of the Fenhe River into the Yellow River.</title>
        <authorList>
            <person name="Li Y."/>
        </authorList>
    </citation>
    <scope>NUCLEOTIDE SEQUENCE [LARGE SCALE GENOMIC DNA]</scope>
    <source>
        <strain evidence="7 8">HH7-29</strain>
    </source>
</reference>
<proteinExistence type="predicted"/>
<feature type="transmembrane region" description="Helical" evidence="6">
    <location>
        <begin position="70"/>
        <end position="97"/>
    </location>
</feature>
<accession>A0ABU5KQJ8</accession>
<evidence type="ECO:0000256" key="2">
    <source>
        <dbReference type="ARBA" id="ARBA00022475"/>
    </source>
</evidence>
<evidence type="ECO:0000256" key="4">
    <source>
        <dbReference type="ARBA" id="ARBA00022989"/>
    </source>
</evidence>
<dbReference type="RefSeq" id="WP_322422336.1">
    <property type="nucleotide sequence ID" value="NZ_JAXQNN010000006.1"/>
</dbReference>
<gene>
    <name evidence="7" type="ORF">UFB30_14130</name>
</gene>
<dbReference type="InterPro" id="IPR010343">
    <property type="entry name" value="ArAE_1"/>
</dbReference>
<evidence type="ECO:0000313" key="8">
    <source>
        <dbReference type="Proteomes" id="UP001292084"/>
    </source>
</evidence>
<dbReference type="Pfam" id="PF06081">
    <property type="entry name" value="ArAE_1"/>
    <property type="match status" value="1"/>
</dbReference>
<dbReference type="Proteomes" id="UP001292084">
    <property type="component" value="Unassembled WGS sequence"/>
</dbReference>
<feature type="transmembrane region" description="Helical" evidence="6">
    <location>
        <begin position="104"/>
        <end position="121"/>
    </location>
</feature>
<evidence type="ECO:0000256" key="5">
    <source>
        <dbReference type="ARBA" id="ARBA00023136"/>
    </source>
</evidence>
<protein>
    <submittedName>
        <fullName evidence="7">Aromatic acid exporter family protein</fullName>
    </submittedName>
</protein>
<keyword evidence="4 6" id="KW-1133">Transmembrane helix</keyword>
<keyword evidence="5 6" id="KW-0472">Membrane</keyword>
<keyword evidence="8" id="KW-1185">Reference proteome</keyword>
<name>A0ABU5KQJ8_9BACL</name>
<evidence type="ECO:0000256" key="1">
    <source>
        <dbReference type="ARBA" id="ARBA00004651"/>
    </source>
</evidence>
<evidence type="ECO:0000313" key="7">
    <source>
        <dbReference type="EMBL" id="MDZ5713368.1"/>
    </source>
</evidence>
<sequence length="371" mass="42732">MSYVKKGLILYMKLGARVLKTGIAIVLALFLAEQLGLPTPIFAGIAAAFVVQPTIYRSFVSILEHIQANVIGAVVAIVFVLLFGNDVVVIGFAAVIAITIILKLRIESTIGLALVTLIAIMEVQNEDFITFALLRFAAIILGVLSSFIVNLIFLPPKYENRLFHHISTTTDDMIKWIRLSTRHATEHQLLKKDIEKFKERLMKIDQIYLLYKEERGIIKKNSVAKTRKLVVYRQMISTERRSFEILKRLHRFENDIHHVPESLQLIIQEQLDCLMSYHEQLLMRFAGKIKPAIDNEQINHTCMNHKELTDIFMKEVNKARDEEENSGYHLLHVLSAMLEYEEHLSHLDTLIASMQCYHQEDQEVQLQERDI</sequence>